<protein>
    <recommendedName>
        <fullName evidence="4">Holin</fullName>
    </recommendedName>
</protein>
<feature type="transmembrane region" description="Helical" evidence="1">
    <location>
        <begin position="12"/>
        <end position="34"/>
    </location>
</feature>
<keyword evidence="3" id="KW-1185">Reference proteome</keyword>
<comment type="caution">
    <text evidence="2">The sequence shown here is derived from an EMBL/GenBank/DDBJ whole genome shotgun (WGS) entry which is preliminary data.</text>
</comment>
<sequence length="81" mass="8930">MNFRFQNFWKDFGLTLVGIFISTLVILVTLGLMWKGKLTAEQATTFLSVITPGIITIYGLAGRENKPNNYENSNGSNGKTG</sequence>
<dbReference type="Proteomes" id="UP000233387">
    <property type="component" value="Unassembled WGS sequence"/>
</dbReference>
<evidence type="ECO:0000313" key="3">
    <source>
        <dbReference type="Proteomes" id="UP000233387"/>
    </source>
</evidence>
<keyword evidence="1" id="KW-0812">Transmembrane</keyword>
<keyword evidence="1" id="KW-0472">Membrane</keyword>
<proteinExistence type="predicted"/>
<accession>A0A2N3I7W6</accession>
<gene>
    <name evidence="2" type="ORF">Rain11_2375</name>
</gene>
<dbReference type="AlphaFoldDB" id="A0A2N3I7W6"/>
<dbReference type="EMBL" id="NKXO01000048">
    <property type="protein sequence ID" value="PKQ66424.1"/>
    <property type="molecule type" value="Genomic_DNA"/>
</dbReference>
<reference evidence="2 3" key="1">
    <citation type="submission" date="2017-06" db="EMBL/GenBank/DDBJ databases">
        <title>Raineya orbicola gen. nov., sp. nov. a slightly thermophilic bacterium of the phylum Bacteroidetes and the description of Raineyaceae fam. nov.</title>
        <authorList>
            <person name="Albuquerque L."/>
            <person name="Polonia A.R.M."/>
            <person name="Barroso C."/>
            <person name="Froufe H.J.C."/>
            <person name="Lage O."/>
            <person name="Lobo-Da-Cunha A."/>
            <person name="Egas C."/>
            <person name="Da Costa M.S."/>
        </authorList>
    </citation>
    <scope>NUCLEOTIDE SEQUENCE [LARGE SCALE GENOMIC DNA]</scope>
    <source>
        <strain evidence="2 3">SPSPC-11</strain>
    </source>
</reference>
<evidence type="ECO:0000256" key="1">
    <source>
        <dbReference type="SAM" id="Phobius"/>
    </source>
</evidence>
<evidence type="ECO:0000313" key="2">
    <source>
        <dbReference type="EMBL" id="PKQ66424.1"/>
    </source>
</evidence>
<evidence type="ECO:0008006" key="4">
    <source>
        <dbReference type="Google" id="ProtNLM"/>
    </source>
</evidence>
<organism evidence="2 3">
    <name type="scientific">Raineya orbicola</name>
    <dbReference type="NCBI Taxonomy" id="2016530"/>
    <lineage>
        <taxon>Bacteria</taxon>
        <taxon>Pseudomonadati</taxon>
        <taxon>Bacteroidota</taxon>
        <taxon>Cytophagia</taxon>
        <taxon>Cytophagales</taxon>
        <taxon>Raineyaceae</taxon>
        <taxon>Raineya</taxon>
    </lineage>
</organism>
<name>A0A2N3I7W6_9BACT</name>
<feature type="transmembrane region" description="Helical" evidence="1">
    <location>
        <begin position="40"/>
        <end position="61"/>
    </location>
</feature>
<dbReference type="RefSeq" id="WP_101359637.1">
    <property type="nucleotide sequence ID" value="NZ_NKXO01000048.1"/>
</dbReference>
<keyword evidence="1" id="KW-1133">Transmembrane helix</keyword>